<dbReference type="Proteomes" id="UP001219584">
    <property type="component" value="Chromosome"/>
</dbReference>
<accession>A0ABY8I826</accession>
<dbReference type="EMBL" id="CP121464">
    <property type="protein sequence ID" value="WFR81078.1"/>
    <property type="molecule type" value="Genomic_DNA"/>
</dbReference>
<reference evidence="1 2" key="1">
    <citation type="submission" date="2023-04" db="EMBL/GenBank/DDBJ databases">
        <title>Nanopore sequencing of Janthinobacterium from water.</title>
        <authorList>
            <person name="Ciuchcinski K."/>
            <person name="Rokowska A."/>
            <person name="Dziewit L."/>
        </authorList>
    </citation>
    <scope>NUCLEOTIDE SEQUENCE [LARGE SCALE GENOMIC DNA]</scope>
    <source>
        <strain evidence="1 2">DEMB2</strain>
    </source>
</reference>
<evidence type="ECO:0000313" key="1">
    <source>
        <dbReference type="EMBL" id="WFR81078.1"/>
    </source>
</evidence>
<proteinExistence type="predicted"/>
<protein>
    <recommendedName>
        <fullName evidence="3">ATP-binding protein</fullName>
    </recommendedName>
</protein>
<name>A0ABY8I826_9BURK</name>
<keyword evidence="2" id="KW-1185">Reference proteome</keyword>
<organism evidence="1 2">
    <name type="scientific">Janthinobacterium rivuli</name>
    <dbReference type="NCBI Taxonomy" id="2751478"/>
    <lineage>
        <taxon>Bacteria</taxon>
        <taxon>Pseudomonadati</taxon>
        <taxon>Pseudomonadota</taxon>
        <taxon>Betaproteobacteria</taxon>
        <taxon>Burkholderiales</taxon>
        <taxon>Oxalobacteraceae</taxon>
        <taxon>Janthinobacterium</taxon>
    </lineage>
</organism>
<sequence length="370" mass="41880">MATAKRSNRKRLRRKWRKYNPDKRNLIRHKVKLNQNVMVLADHNGKTTILAPVSLNFKDGAEDTIVFLATLRQEVLKGRVKNILIDLTSLEEISPAAAVVLLAELTRCIYYAGKIKKIIGNYPKTDRAAQVLVDIGFFRAFGAKTPKCTLENHGRVYIKTVFGNRSDGRYTSGLLKQFEEVCGLHPLASKRLYGALIECMDNVKGHAYPEFPGVRPDLSGEWWLCGFADPVRRQIAIVFYDLGEGIPTTIKRKRSVRIRSYLNFTDSRILKRAVEVGLSSKDSHRRGTGLPSLRQFVDFAPSGFLRVMSGRGDIKYTRTSKKITSRDLKTPLQGSLIVWTIQESQLENGSSDVSDLDFNTDPVQLRFPYD</sequence>
<evidence type="ECO:0000313" key="2">
    <source>
        <dbReference type="Proteomes" id="UP001219584"/>
    </source>
</evidence>
<gene>
    <name evidence="1" type="ORF">P9875_07895</name>
</gene>
<evidence type="ECO:0008006" key="3">
    <source>
        <dbReference type="Google" id="ProtNLM"/>
    </source>
</evidence>
<dbReference type="RefSeq" id="WP_278318030.1">
    <property type="nucleotide sequence ID" value="NZ_CP121464.1"/>
</dbReference>